<dbReference type="InterPro" id="IPR008920">
    <property type="entry name" value="TF_FadR/GntR_C"/>
</dbReference>
<sequence length="249" mass="27946">MTLELHPLQLELELLKELDLANMPVGASTLVYSLGKKYNLSQATIGRKLMELDVEGYTVLKGRKGRLLTAKGSQRVSFLEKELLQKNVNSRLLQVLNHAGEAALLDVLVARRALEREIASLAAVRASSADLKLMEDSIELQLQMLSRGEIPYEEDREFHKLLALAARNQVLLHAVELVWQTSRDFEETAFIRRSVGSALAVDHQRILAAVASRSPEAAEAAMVDHINQMIEDVKRYYALQSGQHLDLRR</sequence>
<dbReference type="SUPFAM" id="SSF48008">
    <property type="entry name" value="GntR ligand-binding domain-like"/>
    <property type="match status" value="1"/>
</dbReference>
<keyword evidence="3" id="KW-0804">Transcription</keyword>
<keyword evidence="6" id="KW-1185">Reference proteome</keyword>
<keyword evidence="2" id="KW-0238">DNA-binding</keyword>
<evidence type="ECO:0000256" key="1">
    <source>
        <dbReference type="ARBA" id="ARBA00023015"/>
    </source>
</evidence>
<evidence type="ECO:0000313" key="6">
    <source>
        <dbReference type="Proteomes" id="UP000249890"/>
    </source>
</evidence>
<dbReference type="GO" id="GO:0003677">
    <property type="term" value="F:DNA binding"/>
    <property type="evidence" value="ECO:0007669"/>
    <property type="project" value="UniProtKB-KW"/>
</dbReference>
<dbReference type="Proteomes" id="UP000249890">
    <property type="component" value="Chromosome"/>
</dbReference>
<dbReference type="Pfam" id="PF07729">
    <property type="entry name" value="FCD"/>
    <property type="match status" value="1"/>
</dbReference>
<gene>
    <name evidence="5" type="ORF">B9T62_12135</name>
</gene>
<reference evidence="5 6" key="1">
    <citation type="submission" date="2017-06" db="EMBL/GenBank/DDBJ databases">
        <title>Complete genome sequence of Paenibacillus donghaensis KCTC 13049T isolated from East Sea sediment, South Korea.</title>
        <authorList>
            <person name="Jung B.K."/>
            <person name="Hong S.-J."/>
            <person name="Shin J.-H."/>
        </authorList>
    </citation>
    <scope>NUCLEOTIDE SEQUENCE [LARGE SCALE GENOMIC DNA]</scope>
    <source>
        <strain evidence="5 6">KCTC 13049</strain>
    </source>
</reference>
<dbReference type="EMBL" id="CP021780">
    <property type="protein sequence ID" value="ASA21460.1"/>
    <property type="molecule type" value="Genomic_DNA"/>
</dbReference>
<keyword evidence="1" id="KW-0805">Transcription regulation</keyword>
<accession>A0A2Z2KEB1</accession>
<dbReference type="KEGG" id="pdh:B9T62_12135"/>
<evidence type="ECO:0000256" key="3">
    <source>
        <dbReference type="ARBA" id="ARBA00023163"/>
    </source>
</evidence>
<protein>
    <recommendedName>
        <fullName evidence="4">GntR C-terminal domain-containing protein</fullName>
    </recommendedName>
</protein>
<name>A0A2Z2KEB1_9BACL</name>
<dbReference type="PANTHER" id="PTHR43537">
    <property type="entry name" value="TRANSCRIPTIONAL REGULATOR, GNTR FAMILY"/>
    <property type="match status" value="1"/>
</dbReference>
<evidence type="ECO:0000259" key="4">
    <source>
        <dbReference type="SMART" id="SM00895"/>
    </source>
</evidence>
<proteinExistence type="predicted"/>
<evidence type="ECO:0000256" key="2">
    <source>
        <dbReference type="ARBA" id="ARBA00023125"/>
    </source>
</evidence>
<dbReference type="InterPro" id="IPR011711">
    <property type="entry name" value="GntR_C"/>
</dbReference>
<organism evidence="5 6">
    <name type="scientific">Paenibacillus donghaensis</name>
    <dbReference type="NCBI Taxonomy" id="414771"/>
    <lineage>
        <taxon>Bacteria</taxon>
        <taxon>Bacillati</taxon>
        <taxon>Bacillota</taxon>
        <taxon>Bacilli</taxon>
        <taxon>Bacillales</taxon>
        <taxon>Paenibacillaceae</taxon>
        <taxon>Paenibacillus</taxon>
    </lineage>
</organism>
<dbReference type="PANTHER" id="PTHR43537:SF5">
    <property type="entry name" value="UXU OPERON TRANSCRIPTIONAL REGULATOR"/>
    <property type="match status" value="1"/>
</dbReference>
<evidence type="ECO:0000313" key="5">
    <source>
        <dbReference type="EMBL" id="ASA21460.1"/>
    </source>
</evidence>
<dbReference type="Gene3D" id="1.20.120.530">
    <property type="entry name" value="GntR ligand-binding domain-like"/>
    <property type="match status" value="1"/>
</dbReference>
<dbReference type="RefSeq" id="WP_087915468.1">
    <property type="nucleotide sequence ID" value="NZ_CP021780.1"/>
</dbReference>
<dbReference type="SMART" id="SM00895">
    <property type="entry name" value="FCD"/>
    <property type="match status" value="1"/>
</dbReference>
<feature type="domain" description="GntR C-terminal" evidence="4">
    <location>
        <begin position="106"/>
        <end position="228"/>
    </location>
</feature>
<dbReference type="AlphaFoldDB" id="A0A2Z2KEB1"/>
<dbReference type="OrthoDB" id="9799482at2"/>